<dbReference type="RefSeq" id="WP_256547264.1">
    <property type="nucleotide sequence ID" value="NZ_CP101809.1"/>
</dbReference>
<dbReference type="InterPro" id="IPR011060">
    <property type="entry name" value="RibuloseP-bd_barrel"/>
</dbReference>
<keyword evidence="4" id="KW-1185">Reference proteome</keyword>
<dbReference type="EMBL" id="JAUSWO010000001">
    <property type="protein sequence ID" value="MDQ0514045.1"/>
    <property type="molecule type" value="Genomic_DNA"/>
</dbReference>
<dbReference type="Gene3D" id="3.20.20.70">
    <property type="entry name" value="Aldolase class I"/>
    <property type="match status" value="1"/>
</dbReference>
<keyword evidence="2 3" id="KW-0413">Isomerase</keyword>
<dbReference type="EC" id="5.1.3.1" evidence="3"/>
<dbReference type="Pfam" id="PF00834">
    <property type="entry name" value="Ribul_P_3_epim"/>
    <property type="match status" value="1"/>
</dbReference>
<proteinExistence type="predicted"/>
<reference evidence="3" key="1">
    <citation type="submission" date="2023-07" db="EMBL/GenBank/DDBJ databases">
        <title>Genomic Encyclopedia of Type Strains, Phase IV (KMG-IV): sequencing the most valuable type-strain genomes for metagenomic binning, comparative biology and taxonomic classification.</title>
        <authorList>
            <person name="Goeker M."/>
        </authorList>
    </citation>
    <scope>NUCLEOTIDE SEQUENCE [LARGE SCALE GENOMIC DNA]</scope>
    <source>
        <strain evidence="3">DSM 21204</strain>
    </source>
</reference>
<gene>
    <name evidence="3" type="ORF">J2Z62_000483</name>
</gene>
<evidence type="ECO:0000256" key="2">
    <source>
        <dbReference type="ARBA" id="ARBA00023235"/>
    </source>
</evidence>
<keyword evidence="1" id="KW-0479">Metal-binding</keyword>
<name>A0ABU0LZB6_9BACT</name>
<dbReference type="SUPFAM" id="SSF51366">
    <property type="entry name" value="Ribulose-phoshate binding barrel"/>
    <property type="match status" value="1"/>
</dbReference>
<evidence type="ECO:0000256" key="1">
    <source>
        <dbReference type="ARBA" id="ARBA00022723"/>
    </source>
</evidence>
<comment type="caution">
    <text evidence="3">The sequence shown here is derived from an EMBL/GenBank/DDBJ whole genome shotgun (WGS) entry which is preliminary data.</text>
</comment>
<dbReference type="GO" id="GO:0004750">
    <property type="term" value="F:D-ribulose-phosphate 3-epimerase activity"/>
    <property type="evidence" value="ECO:0007669"/>
    <property type="project" value="UniProtKB-EC"/>
</dbReference>
<dbReference type="InterPro" id="IPR000056">
    <property type="entry name" value="Ribul_P_3_epim-like"/>
</dbReference>
<dbReference type="PANTHER" id="PTHR11749">
    <property type="entry name" value="RIBULOSE-5-PHOSPHATE-3-EPIMERASE"/>
    <property type="match status" value="1"/>
</dbReference>
<organism evidence="3 4">
    <name type="scientific">Mycoplasmoides fastidiosum</name>
    <dbReference type="NCBI Taxonomy" id="92758"/>
    <lineage>
        <taxon>Bacteria</taxon>
        <taxon>Bacillati</taxon>
        <taxon>Mycoplasmatota</taxon>
        <taxon>Mycoplasmoidales</taxon>
        <taxon>Mycoplasmoidaceae</taxon>
        <taxon>Mycoplasmoides</taxon>
    </lineage>
</organism>
<dbReference type="InterPro" id="IPR013785">
    <property type="entry name" value="Aldolase_TIM"/>
</dbReference>
<accession>A0ABU0LZB6</accession>
<evidence type="ECO:0000313" key="3">
    <source>
        <dbReference type="EMBL" id="MDQ0514045.1"/>
    </source>
</evidence>
<sequence>MEKSIQPSLLAFTKTQMREQIAKCAEIGISWIHYDVMHPNYVGATAYKFEYLDLIREHQIKVGVHLMTKNVVENVRQYLDKDVQAIVIHGDADITSNIHAALDLINQTPHIAAGLAIKTYEDLFPLIPFLKKVKKVVMMGVRPGAGGQKYLSFTTRKLRHLRQLILKLNLDIEIILDGGVRPNVIRLTRQYVDTYVTGSYLMAAPNFEQVYNDLLTIAQSYN</sequence>
<dbReference type="Proteomes" id="UP001240643">
    <property type="component" value="Unassembled WGS sequence"/>
</dbReference>
<evidence type="ECO:0000313" key="4">
    <source>
        <dbReference type="Proteomes" id="UP001240643"/>
    </source>
</evidence>
<protein>
    <submittedName>
        <fullName evidence="3">Ribulose-phosphate 3-epimerase</fullName>
        <ecNumber evidence="3">5.1.3.1</ecNumber>
    </submittedName>
</protein>